<sequence length="591" mass="61859">MTDMLFDAATLAAAVAGRKMSAVAVARESLDRIQAYAAVQPAVWIARVAEEKVLSMAARADARVAAGERLPLAGVPFAIKDNIDLAGIETTAACPTFAYTPSRSAEVVDRLIAAGAIPIGKTNLDQFATGLNGTRSPYGAPACVFNRAYVSGGSSSGSSVAVAAGLVAFALGTDTAGSGRVPAAFNGLVGMKPTKGRWSTTGLVPACRSLDCITVLAQSIADARLIDRVVAGFDPTDAYSRPREERPLAARSIGVPLPHQRLFLGDAAAERLYERALETLAATGADLVEVDIEPLREAAALLYNGPWVAERTAATEALLDDQPEAIDPAVREILEGGRSVSGVDVFRGQYRLAELQRIADAMWQSLDLLALPTAPTIYRIAEMRAAPIALNSNLGLYTNFVNLLDMAALALPAGWRDNGTGFGITLIGPAWTDVALLAAGEAYLAAAHIPPQPALDMEGRMETVKLAVVGAHLEGMPLHWQLSSRKARLIEATTTAPTYKLFAMANSTPPKPALIHVGAEGAAIAVEVYELDVAAFGSFVVEVPAPLAIGSVTLSDGTVVKGFVAEPRAIEGARDITVLGGWRAYIETLAA</sequence>
<gene>
    <name evidence="3" type="ORF">FHS31_000253</name>
</gene>
<dbReference type="EC" id="3.5.1.54" evidence="3"/>
<feature type="domain" description="Amidase" evidence="1">
    <location>
        <begin position="28"/>
        <end position="437"/>
    </location>
</feature>
<dbReference type="Pfam" id="PF01425">
    <property type="entry name" value="Amidase"/>
    <property type="match status" value="1"/>
</dbReference>
<dbReference type="NCBIfam" id="TIGR02713">
    <property type="entry name" value="allophanate_hyd"/>
    <property type="match status" value="1"/>
</dbReference>
<dbReference type="Gene3D" id="1.20.58.1700">
    <property type="match status" value="1"/>
</dbReference>
<evidence type="ECO:0000259" key="1">
    <source>
        <dbReference type="Pfam" id="PF01425"/>
    </source>
</evidence>
<dbReference type="RefSeq" id="WP_167071254.1">
    <property type="nucleotide sequence ID" value="NZ_JAAOZC010000001.1"/>
</dbReference>
<dbReference type="InterPro" id="IPR053844">
    <property type="entry name" value="AH_C"/>
</dbReference>
<keyword evidence="3" id="KW-0378">Hydrolase</keyword>
<feature type="domain" description="Allophanate hydrolase C-terminal" evidence="2">
    <location>
        <begin position="464"/>
        <end position="586"/>
    </location>
</feature>
<dbReference type="Pfam" id="PF21986">
    <property type="entry name" value="AH_C"/>
    <property type="match status" value="1"/>
</dbReference>
<dbReference type="NCBIfam" id="NF006043">
    <property type="entry name" value="PRK08186.1"/>
    <property type="match status" value="1"/>
</dbReference>
<evidence type="ECO:0000313" key="4">
    <source>
        <dbReference type="Proteomes" id="UP000727456"/>
    </source>
</evidence>
<accession>A0ABX0TSS2</accession>
<protein>
    <submittedName>
        <fullName evidence="3">Allophanate hydrolase</fullName>
        <ecNumber evidence="3">3.5.1.54</ecNumber>
    </submittedName>
</protein>
<dbReference type="InterPro" id="IPR014085">
    <property type="entry name" value="Allophanate_hydrolase"/>
</dbReference>
<dbReference type="InterPro" id="IPR000120">
    <property type="entry name" value="Amidase"/>
</dbReference>
<evidence type="ECO:0000259" key="2">
    <source>
        <dbReference type="Pfam" id="PF21986"/>
    </source>
</evidence>
<dbReference type="Gene3D" id="3.90.1300.10">
    <property type="entry name" value="Amidase signature (AS) domain"/>
    <property type="match status" value="1"/>
</dbReference>
<dbReference type="Gene3D" id="3.10.490.10">
    <property type="entry name" value="Gamma-glutamyl cyclotransferase-like"/>
    <property type="match status" value="1"/>
</dbReference>
<dbReference type="PANTHER" id="PTHR11895:SF169">
    <property type="entry name" value="GLUTAMYL-TRNA(GLN) AMIDOTRANSFERASE"/>
    <property type="match status" value="1"/>
</dbReference>
<reference evidence="3 4" key="1">
    <citation type="submission" date="2020-03" db="EMBL/GenBank/DDBJ databases">
        <title>Genomic Encyclopedia of Type Strains, Phase III (KMG-III): the genomes of soil and plant-associated and newly described type strains.</title>
        <authorList>
            <person name="Whitman W."/>
        </authorList>
    </citation>
    <scope>NUCLEOTIDE SEQUENCE [LARGE SCALE GENOMIC DNA]</scope>
    <source>
        <strain evidence="3 4">CECT 8804</strain>
    </source>
</reference>
<evidence type="ECO:0000313" key="3">
    <source>
        <dbReference type="EMBL" id="NIJ06671.1"/>
    </source>
</evidence>
<proteinExistence type="predicted"/>
<dbReference type="GO" id="GO:0004039">
    <property type="term" value="F:allophanate hydrolase activity"/>
    <property type="evidence" value="ECO:0007669"/>
    <property type="project" value="UniProtKB-EC"/>
</dbReference>
<dbReference type="EMBL" id="JAAOZC010000001">
    <property type="protein sequence ID" value="NIJ06671.1"/>
    <property type="molecule type" value="Genomic_DNA"/>
</dbReference>
<dbReference type="InterPro" id="IPR036928">
    <property type="entry name" value="AS_sf"/>
</dbReference>
<keyword evidence="4" id="KW-1185">Reference proteome</keyword>
<comment type="caution">
    <text evidence="3">The sequence shown here is derived from an EMBL/GenBank/DDBJ whole genome shotgun (WGS) entry which is preliminary data.</text>
</comment>
<dbReference type="SUPFAM" id="SSF75304">
    <property type="entry name" value="Amidase signature (AS) enzymes"/>
    <property type="match status" value="1"/>
</dbReference>
<dbReference type="InterPro" id="IPR023631">
    <property type="entry name" value="Amidase_dom"/>
</dbReference>
<name>A0ABX0TSS2_9SPHN</name>
<dbReference type="PANTHER" id="PTHR11895">
    <property type="entry name" value="TRANSAMIDASE"/>
    <property type="match status" value="1"/>
</dbReference>
<dbReference type="Proteomes" id="UP000727456">
    <property type="component" value="Unassembled WGS sequence"/>
</dbReference>
<organism evidence="3 4">
    <name type="scientific">Sphingomonas vulcanisoli</name>
    <dbReference type="NCBI Taxonomy" id="1658060"/>
    <lineage>
        <taxon>Bacteria</taxon>
        <taxon>Pseudomonadati</taxon>
        <taxon>Pseudomonadota</taxon>
        <taxon>Alphaproteobacteria</taxon>
        <taxon>Sphingomonadales</taxon>
        <taxon>Sphingomonadaceae</taxon>
        <taxon>Sphingomonas</taxon>
    </lineage>
</organism>